<evidence type="ECO:0000256" key="1">
    <source>
        <dbReference type="ARBA" id="ARBA00001946"/>
    </source>
</evidence>
<keyword evidence="5" id="KW-0808">Transferase</keyword>
<dbReference type="Proteomes" id="UP000479710">
    <property type="component" value="Unassembled WGS sequence"/>
</dbReference>
<evidence type="ECO:0000313" key="7">
    <source>
        <dbReference type="Proteomes" id="UP000479710"/>
    </source>
</evidence>
<dbReference type="OrthoDB" id="9927103at2759"/>
<dbReference type="GO" id="GO:0046872">
    <property type="term" value="F:metal ion binding"/>
    <property type="evidence" value="ECO:0007669"/>
    <property type="project" value="UniProtKB-KW"/>
</dbReference>
<comment type="caution">
    <text evidence="6">The sequence shown here is derived from an EMBL/GenBank/DDBJ whole genome shotgun (WGS) entry which is preliminary data.</text>
</comment>
<keyword evidence="3" id="KW-0479">Metal-binding</keyword>
<sequence length="447" mass="48475">MGRVSDVGGYKDNLVVGPTTPVYCTLEAHLAGCGGAPSAPATSAKVAVAMLLPRRLCLLAGLLRSASPASSLPPNPKNVSYREGFLWSSCCFHSTRHQESREGEPMAKELLDPFALIKDEVSEISNRLRSMVVAEIPELTLAAGYFFRVGAEGKRTCPTVLLLMASAISKDRADPIVGSKNELQERYMRVAEITELIHVTSLIHDDVLDDAYTRRGMDSLNCAMGKKLAVLAGDFLLSKAFSTAAVSLHNSEVILLLATAVNNLVTGEFMQMTITPAQRCSMDYYLQKTYYKTAALISNSCKAVAVLSGQTAEVATLAYQYGKHLGIAYQLIDDILDFIGTSASLGKCSLSDIHQGIVTAPILFAMEEYPQLHEIVEQGFDDPSNVDAALEYLTRSQGIERTRLLAAEHARLAADAIDGLPESKDESVLISRQALKDLAQKLIKRTK</sequence>
<dbReference type="PROSITE" id="PS00444">
    <property type="entry name" value="POLYPRENYL_SYNTHASE_2"/>
    <property type="match status" value="1"/>
</dbReference>
<dbReference type="Pfam" id="PF00348">
    <property type="entry name" value="polyprenyl_synt"/>
    <property type="match status" value="1"/>
</dbReference>
<dbReference type="PANTHER" id="PTHR12001:SF81">
    <property type="entry name" value="SOLANESYL DIPHOSPHATE SYNTHASE"/>
    <property type="match status" value="1"/>
</dbReference>
<dbReference type="PANTHER" id="PTHR12001">
    <property type="entry name" value="GERANYLGERANYL PYROPHOSPHATE SYNTHASE"/>
    <property type="match status" value="1"/>
</dbReference>
<evidence type="ECO:0000256" key="2">
    <source>
        <dbReference type="ARBA" id="ARBA00006706"/>
    </source>
</evidence>
<dbReference type="InterPro" id="IPR008949">
    <property type="entry name" value="Isoprenoid_synthase_dom_sf"/>
</dbReference>
<dbReference type="SFLD" id="SFLDS00005">
    <property type="entry name" value="Isoprenoid_Synthase_Type_I"/>
    <property type="match status" value="1"/>
</dbReference>
<dbReference type="EMBL" id="SPHZ02000009">
    <property type="protein sequence ID" value="KAF0897801.1"/>
    <property type="molecule type" value="Genomic_DNA"/>
</dbReference>
<evidence type="ECO:0000256" key="3">
    <source>
        <dbReference type="ARBA" id="ARBA00022723"/>
    </source>
</evidence>
<keyword evidence="7" id="KW-1185">Reference proteome</keyword>
<evidence type="ECO:0000256" key="4">
    <source>
        <dbReference type="ARBA" id="ARBA00022842"/>
    </source>
</evidence>
<evidence type="ECO:0000313" key="6">
    <source>
        <dbReference type="EMBL" id="KAF0897801.1"/>
    </source>
</evidence>
<protein>
    <submittedName>
        <fullName evidence="6">Uncharacterized protein</fullName>
    </submittedName>
</protein>
<dbReference type="GO" id="GO:0008299">
    <property type="term" value="P:isoprenoid biosynthetic process"/>
    <property type="evidence" value="ECO:0007669"/>
    <property type="project" value="InterPro"/>
</dbReference>
<dbReference type="PROSITE" id="PS00723">
    <property type="entry name" value="POLYPRENYL_SYNTHASE_1"/>
    <property type="match status" value="1"/>
</dbReference>
<reference evidence="6 7" key="1">
    <citation type="submission" date="2019-11" db="EMBL/GenBank/DDBJ databases">
        <title>Whole genome sequence of Oryza granulata.</title>
        <authorList>
            <person name="Li W."/>
        </authorList>
    </citation>
    <scope>NUCLEOTIDE SEQUENCE [LARGE SCALE GENOMIC DNA]</scope>
    <source>
        <strain evidence="7">cv. Menghai</strain>
        <tissue evidence="6">Leaf</tissue>
    </source>
</reference>
<evidence type="ECO:0000256" key="5">
    <source>
        <dbReference type="RuleBase" id="RU004466"/>
    </source>
</evidence>
<comment type="cofactor">
    <cofactor evidence="1">
        <name>Mg(2+)</name>
        <dbReference type="ChEBI" id="CHEBI:18420"/>
    </cofactor>
</comment>
<dbReference type="GO" id="GO:0006744">
    <property type="term" value="P:ubiquinone biosynthetic process"/>
    <property type="evidence" value="ECO:0007669"/>
    <property type="project" value="TreeGrafter"/>
</dbReference>
<organism evidence="6 7">
    <name type="scientific">Oryza meyeriana var. granulata</name>
    <dbReference type="NCBI Taxonomy" id="110450"/>
    <lineage>
        <taxon>Eukaryota</taxon>
        <taxon>Viridiplantae</taxon>
        <taxon>Streptophyta</taxon>
        <taxon>Embryophyta</taxon>
        <taxon>Tracheophyta</taxon>
        <taxon>Spermatophyta</taxon>
        <taxon>Magnoliopsida</taxon>
        <taxon>Liliopsida</taxon>
        <taxon>Poales</taxon>
        <taxon>Poaceae</taxon>
        <taxon>BOP clade</taxon>
        <taxon>Oryzoideae</taxon>
        <taxon>Oryzeae</taxon>
        <taxon>Oryzinae</taxon>
        <taxon>Oryza</taxon>
        <taxon>Oryza meyeriana</taxon>
    </lineage>
</organism>
<dbReference type="InterPro" id="IPR000092">
    <property type="entry name" value="Polyprenyl_synt"/>
</dbReference>
<dbReference type="InterPro" id="IPR033749">
    <property type="entry name" value="Polyprenyl_synt_CS"/>
</dbReference>
<comment type="similarity">
    <text evidence="2 5">Belongs to the FPP/GGPP synthase family.</text>
</comment>
<dbReference type="CDD" id="cd00685">
    <property type="entry name" value="Trans_IPPS_HT"/>
    <property type="match status" value="1"/>
</dbReference>
<proteinExistence type="inferred from homology"/>
<dbReference type="AlphaFoldDB" id="A0A6G1CCN2"/>
<name>A0A6G1CCN2_9ORYZ</name>
<dbReference type="GO" id="GO:0004659">
    <property type="term" value="F:prenyltransferase activity"/>
    <property type="evidence" value="ECO:0007669"/>
    <property type="project" value="InterPro"/>
</dbReference>
<dbReference type="GO" id="GO:1990234">
    <property type="term" value="C:transferase complex"/>
    <property type="evidence" value="ECO:0007669"/>
    <property type="project" value="TreeGrafter"/>
</dbReference>
<accession>A0A6G1CCN2</accession>
<keyword evidence="4" id="KW-0460">Magnesium</keyword>
<dbReference type="SUPFAM" id="SSF48576">
    <property type="entry name" value="Terpenoid synthases"/>
    <property type="match status" value="1"/>
</dbReference>
<gene>
    <name evidence="6" type="ORF">E2562_000509</name>
</gene>
<dbReference type="Gene3D" id="1.10.600.10">
    <property type="entry name" value="Farnesyl Diphosphate Synthase"/>
    <property type="match status" value="1"/>
</dbReference>